<dbReference type="InterPro" id="IPR008915">
    <property type="entry name" value="Peptidase_M50"/>
</dbReference>
<dbReference type="PANTHER" id="PTHR31412:SF0">
    <property type="entry name" value="ZINC METALLOPROTEASE EGY1, CHLOROPLASTIC-RELATED"/>
    <property type="match status" value="1"/>
</dbReference>
<evidence type="ECO:0000256" key="3">
    <source>
        <dbReference type="ARBA" id="ARBA00007931"/>
    </source>
</evidence>
<evidence type="ECO:0000256" key="2">
    <source>
        <dbReference type="ARBA" id="ARBA00004141"/>
    </source>
</evidence>
<evidence type="ECO:0000256" key="11">
    <source>
        <dbReference type="SAM" id="Phobius"/>
    </source>
</evidence>
<feature type="transmembrane region" description="Helical" evidence="11">
    <location>
        <begin position="484"/>
        <end position="507"/>
    </location>
</feature>
<evidence type="ECO:0000256" key="1">
    <source>
        <dbReference type="ARBA" id="ARBA00001947"/>
    </source>
</evidence>
<feature type="transmembrane region" description="Helical" evidence="11">
    <location>
        <begin position="6"/>
        <end position="24"/>
    </location>
</feature>
<evidence type="ECO:0000256" key="6">
    <source>
        <dbReference type="ARBA" id="ARBA00022801"/>
    </source>
</evidence>
<keyword evidence="5 11" id="KW-0812">Transmembrane</keyword>
<evidence type="ECO:0000256" key="10">
    <source>
        <dbReference type="SAM" id="MobiDB-lite"/>
    </source>
</evidence>
<dbReference type="Pfam" id="PF02163">
    <property type="entry name" value="Peptidase_M50"/>
    <property type="match status" value="1"/>
</dbReference>
<dbReference type="Proteomes" id="UP000654604">
    <property type="component" value="Unassembled WGS sequence"/>
</dbReference>
<dbReference type="RefSeq" id="WP_193801120.1">
    <property type="nucleotide sequence ID" value="NZ_JADEWC010000020.1"/>
</dbReference>
<accession>A0ABR9V647</accession>
<feature type="transmembrane region" description="Helical" evidence="11">
    <location>
        <begin position="268"/>
        <end position="285"/>
    </location>
</feature>
<feature type="transmembrane region" description="Helical" evidence="11">
    <location>
        <begin position="326"/>
        <end position="352"/>
    </location>
</feature>
<evidence type="ECO:0000256" key="9">
    <source>
        <dbReference type="ARBA" id="ARBA00023136"/>
    </source>
</evidence>
<keyword evidence="9 11" id="KW-0472">Membrane</keyword>
<keyword evidence="14" id="KW-1185">Reference proteome</keyword>
<feature type="transmembrane region" description="Helical" evidence="11">
    <location>
        <begin position="36"/>
        <end position="55"/>
    </location>
</feature>
<feature type="transmembrane region" description="Helical" evidence="11">
    <location>
        <begin position="297"/>
        <end position="314"/>
    </location>
</feature>
<protein>
    <submittedName>
        <fullName evidence="13">Site-2 protease family protein</fullName>
    </submittedName>
</protein>
<dbReference type="EMBL" id="JADEWC010000020">
    <property type="protein sequence ID" value="MBE9222976.1"/>
    <property type="molecule type" value="Genomic_DNA"/>
</dbReference>
<evidence type="ECO:0000259" key="12">
    <source>
        <dbReference type="Pfam" id="PF02163"/>
    </source>
</evidence>
<dbReference type="InterPro" id="IPR044838">
    <property type="entry name" value="EGY1-like"/>
</dbReference>
<evidence type="ECO:0000256" key="5">
    <source>
        <dbReference type="ARBA" id="ARBA00022692"/>
    </source>
</evidence>
<evidence type="ECO:0000313" key="13">
    <source>
        <dbReference type="EMBL" id="MBE9222976.1"/>
    </source>
</evidence>
<feature type="region of interest" description="Disordered" evidence="10">
    <location>
        <begin position="110"/>
        <end position="133"/>
    </location>
</feature>
<keyword evidence="7" id="KW-0809">Transit peptide</keyword>
<feature type="transmembrane region" description="Helical" evidence="11">
    <location>
        <begin position="234"/>
        <end position="256"/>
    </location>
</feature>
<dbReference type="PANTHER" id="PTHR31412">
    <property type="entry name" value="ZINC METALLOPROTEASE EGY1"/>
    <property type="match status" value="1"/>
</dbReference>
<dbReference type="CDD" id="cd06160">
    <property type="entry name" value="S2P-M50_like_2"/>
    <property type="match status" value="1"/>
</dbReference>
<feature type="transmembrane region" description="Helical" evidence="11">
    <location>
        <begin position="61"/>
        <end position="81"/>
    </location>
</feature>
<keyword evidence="4 13" id="KW-0645">Protease</keyword>
<evidence type="ECO:0000256" key="8">
    <source>
        <dbReference type="ARBA" id="ARBA00022989"/>
    </source>
</evidence>
<evidence type="ECO:0000256" key="7">
    <source>
        <dbReference type="ARBA" id="ARBA00022946"/>
    </source>
</evidence>
<organism evidence="13 14">
    <name type="scientific">Cyanobacterium stanieri LEGE 03274</name>
    <dbReference type="NCBI Taxonomy" id="1828756"/>
    <lineage>
        <taxon>Bacteria</taxon>
        <taxon>Bacillati</taxon>
        <taxon>Cyanobacteriota</taxon>
        <taxon>Cyanophyceae</taxon>
        <taxon>Oscillatoriophycideae</taxon>
        <taxon>Chroococcales</taxon>
        <taxon>Geminocystaceae</taxon>
        <taxon>Cyanobacterium</taxon>
    </lineage>
</organism>
<evidence type="ECO:0000313" key="14">
    <source>
        <dbReference type="Proteomes" id="UP000654604"/>
    </source>
</evidence>
<feature type="transmembrane region" description="Helical" evidence="11">
    <location>
        <begin position="364"/>
        <end position="384"/>
    </location>
</feature>
<feature type="transmembrane region" description="Helical" evidence="11">
    <location>
        <begin position="390"/>
        <end position="412"/>
    </location>
</feature>
<proteinExistence type="inferred from homology"/>
<feature type="domain" description="Peptidase M50" evidence="12">
    <location>
        <begin position="272"/>
        <end position="438"/>
    </location>
</feature>
<keyword evidence="8 11" id="KW-1133">Transmembrane helix</keyword>
<keyword evidence="6" id="KW-0378">Hydrolase</keyword>
<name>A0ABR9V647_9CHRO</name>
<comment type="similarity">
    <text evidence="3">Belongs to the peptidase M50B family.</text>
</comment>
<comment type="subcellular location">
    <subcellularLocation>
        <location evidence="2">Membrane</location>
        <topology evidence="2">Multi-pass membrane protein</topology>
    </subcellularLocation>
</comment>
<comment type="cofactor">
    <cofactor evidence="1">
        <name>Zn(2+)</name>
        <dbReference type="ChEBI" id="CHEBI:29105"/>
    </cofactor>
</comment>
<evidence type="ECO:0000256" key="4">
    <source>
        <dbReference type="ARBA" id="ARBA00022670"/>
    </source>
</evidence>
<gene>
    <name evidence="13" type="ORF">IQ215_09745</name>
</gene>
<feature type="transmembrane region" description="Helical" evidence="11">
    <location>
        <begin position="433"/>
        <end position="464"/>
    </location>
</feature>
<dbReference type="GO" id="GO:0008233">
    <property type="term" value="F:peptidase activity"/>
    <property type="evidence" value="ECO:0007669"/>
    <property type="project" value="UniProtKB-KW"/>
</dbReference>
<comment type="caution">
    <text evidence="13">The sequence shown here is derived from an EMBL/GenBank/DDBJ whole genome shotgun (WGS) entry which is preliminary data.</text>
</comment>
<reference evidence="13 14" key="1">
    <citation type="submission" date="2020-10" db="EMBL/GenBank/DDBJ databases">
        <authorList>
            <person name="Castelo-Branco R."/>
            <person name="Eusebio N."/>
            <person name="Adriana R."/>
            <person name="Vieira A."/>
            <person name="Brugerolle De Fraissinette N."/>
            <person name="Rezende De Castro R."/>
            <person name="Schneider M.P."/>
            <person name="Vasconcelos V."/>
            <person name="Leao P.N."/>
        </authorList>
    </citation>
    <scope>NUCLEOTIDE SEQUENCE [LARGE SCALE GENOMIC DNA]</scope>
    <source>
        <strain evidence="13 14">LEGE 03274</strain>
    </source>
</reference>
<dbReference type="GO" id="GO:0006508">
    <property type="term" value="P:proteolysis"/>
    <property type="evidence" value="ECO:0007669"/>
    <property type="project" value="UniProtKB-KW"/>
</dbReference>
<feature type="compositionally biased region" description="Polar residues" evidence="10">
    <location>
        <begin position="124"/>
        <end position="133"/>
    </location>
</feature>
<sequence>MLDLPENFFIFAIGAIALIILAWGYNRGKQLGEIGILAWLQSVSLMTPWLLFFIFLATGIYINLIGITLLLILSAALYIYLGKQIRKKALEQNINSINFNNIILKTEKENTEKENNNPEKPLVTDNNNSSFRNQVPEPNFTPIDEEDIKIIKGIFSIDTFFSTETIPYQEGAIFKGNLRTEADIAHERLTQKLTEKLGEKYRLFLVETPDGKPVVIILPSSNDPKPLTLVQKNLALVLLVATAFTSIEAISILLGFDLIDNWNRYPESLPLTLGLWLILFVHEMGHRIMAEKHNIKISLPFLLPNIQIGTFGAITRFESLIPNRSVLFDIAFAGPALGGALSLVMLFLGLIMSGGNNALEIPTLFFQGSILVGGLAKLILGSSLSNQTIGIHPLMILGWLGLVITALNCLPAGQLDGGRIVQAIYGRKIARRATIITLIVLGIVSLFNTVNSLPFYWAIIILFLQRDLERPSLNELTEPDDTRAGWGLLLIFVALITLIPITPSLAIRFGIGI</sequence>